<protein>
    <recommendedName>
        <fullName evidence="1">VOC domain-containing protein</fullName>
    </recommendedName>
</protein>
<evidence type="ECO:0000259" key="1">
    <source>
        <dbReference type="PROSITE" id="PS51819"/>
    </source>
</evidence>
<proteinExistence type="predicted"/>
<dbReference type="SUPFAM" id="SSF54593">
    <property type="entry name" value="Glyoxalase/Bleomycin resistance protein/Dihydroxybiphenyl dioxygenase"/>
    <property type="match status" value="2"/>
</dbReference>
<dbReference type="Proteomes" id="UP000256269">
    <property type="component" value="Unassembled WGS sequence"/>
</dbReference>
<dbReference type="InterPro" id="IPR052164">
    <property type="entry name" value="Anthracycline_SecMetBiosynth"/>
</dbReference>
<sequence length="256" mass="28123">MSHANGILSGTPCWVSLDSTDPPASRDFYAALLGWRYTVDRRGGALAHVGPDEVAAGIDPGRRHEWRLHLAVRNPWIAAERVRQHGGRVVRGPLEGRIVIAEDPSGGVIALSAPRPDVTLARGIPGSFEWADLNTRDGQLADKFFRGLFGYSQGQVGDGVELDYTVWWLGARAVLGRYRMDAEFPPDTPPHWTVFFRVTDTDEAARCARRLAGTVVLEPFDSTYGRVAVLADPQGATFSVIEPSEEEEEPVDPYDD</sequence>
<dbReference type="RefSeq" id="WP_116178456.1">
    <property type="nucleotide sequence ID" value="NZ_CP144375.1"/>
</dbReference>
<dbReference type="PANTHER" id="PTHR33993">
    <property type="entry name" value="GLYOXALASE-RELATED"/>
    <property type="match status" value="1"/>
</dbReference>
<keyword evidence="3" id="KW-1185">Reference proteome</keyword>
<dbReference type="OrthoDB" id="9793039at2"/>
<feature type="domain" description="VOC" evidence="1">
    <location>
        <begin position="127"/>
        <end position="243"/>
    </location>
</feature>
<organism evidence="2 3">
    <name type="scientific">Kutzneria buriramensis</name>
    <dbReference type="NCBI Taxonomy" id="1045776"/>
    <lineage>
        <taxon>Bacteria</taxon>
        <taxon>Bacillati</taxon>
        <taxon>Actinomycetota</taxon>
        <taxon>Actinomycetes</taxon>
        <taxon>Pseudonocardiales</taxon>
        <taxon>Pseudonocardiaceae</taxon>
        <taxon>Kutzneria</taxon>
    </lineage>
</organism>
<accession>A0A3E0HB73</accession>
<dbReference type="PROSITE" id="PS51819">
    <property type="entry name" value="VOC"/>
    <property type="match status" value="1"/>
</dbReference>
<dbReference type="Gene3D" id="3.10.180.10">
    <property type="entry name" value="2,3-Dihydroxybiphenyl 1,2-Dioxygenase, domain 1"/>
    <property type="match status" value="2"/>
</dbReference>
<evidence type="ECO:0000313" key="2">
    <source>
        <dbReference type="EMBL" id="REH41309.1"/>
    </source>
</evidence>
<dbReference type="InterPro" id="IPR029068">
    <property type="entry name" value="Glyas_Bleomycin-R_OHBP_Dase"/>
</dbReference>
<dbReference type="Pfam" id="PF18029">
    <property type="entry name" value="Glyoxalase_6"/>
    <property type="match status" value="1"/>
</dbReference>
<comment type="caution">
    <text evidence="2">The sequence shown here is derived from an EMBL/GenBank/DDBJ whole genome shotgun (WGS) entry which is preliminary data.</text>
</comment>
<dbReference type="CDD" id="cd07247">
    <property type="entry name" value="SgaA_N_like"/>
    <property type="match status" value="1"/>
</dbReference>
<dbReference type="InterPro" id="IPR037523">
    <property type="entry name" value="VOC_core"/>
</dbReference>
<dbReference type="EMBL" id="QUNO01000012">
    <property type="protein sequence ID" value="REH41309.1"/>
    <property type="molecule type" value="Genomic_DNA"/>
</dbReference>
<name>A0A3E0HB73_9PSEU</name>
<dbReference type="InterPro" id="IPR041581">
    <property type="entry name" value="Glyoxalase_6"/>
</dbReference>
<gene>
    <name evidence="2" type="ORF">BCF44_112393</name>
</gene>
<evidence type="ECO:0000313" key="3">
    <source>
        <dbReference type="Proteomes" id="UP000256269"/>
    </source>
</evidence>
<reference evidence="2 3" key="1">
    <citation type="submission" date="2018-08" db="EMBL/GenBank/DDBJ databases">
        <title>Genomic Encyclopedia of Archaeal and Bacterial Type Strains, Phase II (KMG-II): from individual species to whole genera.</title>
        <authorList>
            <person name="Goeker M."/>
        </authorList>
    </citation>
    <scope>NUCLEOTIDE SEQUENCE [LARGE SCALE GENOMIC DNA]</scope>
    <source>
        <strain evidence="2 3">DSM 45791</strain>
    </source>
</reference>
<dbReference type="AlphaFoldDB" id="A0A3E0HB73"/>
<dbReference type="PANTHER" id="PTHR33993:SF14">
    <property type="entry name" value="GB|AAF24581.1"/>
    <property type="match status" value="1"/>
</dbReference>